<protein>
    <submittedName>
        <fullName evidence="1">Alpha/beta-hydrolase</fullName>
    </submittedName>
</protein>
<keyword evidence="2" id="KW-1185">Reference proteome</keyword>
<name>A0ACD3AN50_9AGAR</name>
<sequence length="400" mass="44406">MSSSTASKPKAPMSSHSRFLIRAQSVLLGLVILYTCAILLVMTPFIQTHVVFAHRAKSFGYSKFDHPELYGLAPGKTVDLRLRSADNTTLGAWFIFSDSFYHELPYPPTSRDRTQEIAHAVASRPTILFYHGNTGTRALGLRISLYLALTARLDANVFVVDYRGFADSEGHPTVEGVTLDAYAAWDYLMDKGAKPKDVLILGHSLGTAIAGIVASRLGKEGVQPRGVVLMAPFSSIRAVMDEYYLFGFLPLLRPIASLPGVPRVLTWSLKHKFDTLTLVPNIKSSVLLAHAEDDYDIFATHSEILFEAFLNPHLVATVNGAHTNSAWYETEYEADKLRRQAFFNQTHIPYFGNLTHFQYGGRRVAMLKTIMGSHDLGQLEGVQDTIGREFGLPESRTPKN</sequence>
<organism evidence="1 2">
    <name type="scientific">Pluteus cervinus</name>
    <dbReference type="NCBI Taxonomy" id="181527"/>
    <lineage>
        <taxon>Eukaryota</taxon>
        <taxon>Fungi</taxon>
        <taxon>Dikarya</taxon>
        <taxon>Basidiomycota</taxon>
        <taxon>Agaricomycotina</taxon>
        <taxon>Agaricomycetes</taxon>
        <taxon>Agaricomycetidae</taxon>
        <taxon>Agaricales</taxon>
        <taxon>Pluteineae</taxon>
        <taxon>Pluteaceae</taxon>
        <taxon>Pluteus</taxon>
    </lineage>
</organism>
<gene>
    <name evidence="1" type="ORF">BDN72DRAFT_871372</name>
</gene>
<dbReference type="EMBL" id="ML208382">
    <property type="protein sequence ID" value="TFK67195.1"/>
    <property type="molecule type" value="Genomic_DNA"/>
</dbReference>
<reference evidence="1 2" key="1">
    <citation type="journal article" date="2019" name="Nat. Ecol. Evol.">
        <title>Megaphylogeny resolves global patterns of mushroom evolution.</title>
        <authorList>
            <person name="Varga T."/>
            <person name="Krizsan K."/>
            <person name="Foldi C."/>
            <person name="Dima B."/>
            <person name="Sanchez-Garcia M."/>
            <person name="Sanchez-Ramirez S."/>
            <person name="Szollosi G.J."/>
            <person name="Szarkandi J.G."/>
            <person name="Papp V."/>
            <person name="Albert L."/>
            <person name="Andreopoulos W."/>
            <person name="Angelini C."/>
            <person name="Antonin V."/>
            <person name="Barry K.W."/>
            <person name="Bougher N.L."/>
            <person name="Buchanan P."/>
            <person name="Buyck B."/>
            <person name="Bense V."/>
            <person name="Catcheside P."/>
            <person name="Chovatia M."/>
            <person name="Cooper J."/>
            <person name="Damon W."/>
            <person name="Desjardin D."/>
            <person name="Finy P."/>
            <person name="Geml J."/>
            <person name="Haridas S."/>
            <person name="Hughes K."/>
            <person name="Justo A."/>
            <person name="Karasinski D."/>
            <person name="Kautmanova I."/>
            <person name="Kiss B."/>
            <person name="Kocsube S."/>
            <person name="Kotiranta H."/>
            <person name="LaButti K.M."/>
            <person name="Lechner B.E."/>
            <person name="Liimatainen K."/>
            <person name="Lipzen A."/>
            <person name="Lukacs Z."/>
            <person name="Mihaltcheva S."/>
            <person name="Morgado L.N."/>
            <person name="Niskanen T."/>
            <person name="Noordeloos M.E."/>
            <person name="Ohm R.A."/>
            <person name="Ortiz-Santana B."/>
            <person name="Ovrebo C."/>
            <person name="Racz N."/>
            <person name="Riley R."/>
            <person name="Savchenko A."/>
            <person name="Shiryaev A."/>
            <person name="Soop K."/>
            <person name="Spirin V."/>
            <person name="Szebenyi C."/>
            <person name="Tomsovsky M."/>
            <person name="Tulloss R.E."/>
            <person name="Uehling J."/>
            <person name="Grigoriev I.V."/>
            <person name="Vagvolgyi C."/>
            <person name="Papp T."/>
            <person name="Martin F.M."/>
            <person name="Miettinen O."/>
            <person name="Hibbett D.S."/>
            <person name="Nagy L.G."/>
        </authorList>
    </citation>
    <scope>NUCLEOTIDE SEQUENCE [LARGE SCALE GENOMIC DNA]</scope>
    <source>
        <strain evidence="1 2">NL-1719</strain>
    </source>
</reference>
<proteinExistence type="predicted"/>
<evidence type="ECO:0000313" key="2">
    <source>
        <dbReference type="Proteomes" id="UP000308600"/>
    </source>
</evidence>
<evidence type="ECO:0000313" key="1">
    <source>
        <dbReference type="EMBL" id="TFK67195.1"/>
    </source>
</evidence>
<dbReference type="Proteomes" id="UP000308600">
    <property type="component" value="Unassembled WGS sequence"/>
</dbReference>
<accession>A0ACD3AN50</accession>